<dbReference type="PANTHER" id="PTHR47577">
    <property type="entry name" value="THAP DOMAIN-CONTAINING PROTEIN 6"/>
    <property type="match status" value="1"/>
</dbReference>
<dbReference type="InterPro" id="IPR048367">
    <property type="entry name" value="TNP-like_RNaseH_C"/>
</dbReference>
<name>A0A026VWZ1_OOCBI</name>
<organism evidence="2 3">
    <name type="scientific">Ooceraea biroi</name>
    <name type="common">Clonal raider ant</name>
    <name type="synonym">Cerapachys biroi</name>
    <dbReference type="NCBI Taxonomy" id="2015173"/>
    <lineage>
        <taxon>Eukaryota</taxon>
        <taxon>Metazoa</taxon>
        <taxon>Ecdysozoa</taxon>
        <taxon>Arthropoda</taxon>
        <taxon>Hexapoda</taxon>
        <taxon>Insecta</taxon>
        <taxon>Pterygota</taxon>
        <taxon>Neoptera</taxon>
        <taxon>Endopterygota</taxon>
        <taxon>Hymenoptera</taxon>
        <taxon>Apocrita</taxon>
        <taxon>Aculeata</taxon>
        <taxon>Formicoidea</taxon>
        <taxon>Formicidae</taxon>
        <taxon>Dorylinae</taxon>
        <taxon>Ooceraea</taxon>
    </lineage>
</organism>
<gene>
    <name evidence="2" type="ORF">X777_14431</name>
</gene>
<dbReference type="Proteomes" id="UP000053097">
    <property type="component" value="Unassembled WGS sequence"/>
</dbReference>
<accession>A0A026VWZ1</accession>
<reference evidence="2 3" key="1">
    <citation type="journal article" date="2014" name="Curr. Biol.">
        <title>The genome of the clonal raider ant Cerapachys biroi.</title>
        <authorList>
            <person name="Oxley P.R."/>
            <person name="Ji L."/>
            <person name="Fetter-Pruneda I."/>
            <person name="McKenzie S.K."/>
            <person name="Li C."/>
            <person name="Hu H."/>
            <person name="Zhang G."/>
            <person name="Kronauer D.J."/>
        </authorList>
    </citation>
    <scope>NUCLEOTIDE SEQUENCE [LARGE SCALE GENOMIC DNA]</scope>
</reference>
<feature type="non-terminal residue" evidence="2">
    <location>
        <position position="1"/>
    </location>
</feature>
<sequence length="276" mass="31634">NEELGFYSLIVCLKSVLGICEQYIQPSEIKLDYLLTSKMSQDHLELFFSAIRSKGGHNNNPSCRQFEIAFKQLLVHCEIGGSEYANSVPQDTTSFLHAPSTRNRTSIDELSFSIPQESEHQYVKTFDVDEEHNYATASVYMNCSSVYIDNVISYIAGFVVRSIQSKITCNTCSKMLICESTISSLQKIKCRGKLINASQDVIKLCKIAKTSFRYYNVFKNYEKSILQILIHDALRKIPDSLFLNNVHMLQQGILEDLRYQIIKYNTLEIFYITFTS</sequence>
<feature type="domain" description="Transposable element P transposase-like RNase H C-terminal" evidence="1">
    <location>
        <begin position="37"/>
        <end position="71"/>
    </location>
</feature>
<evidence type="ECO:0000313" key="3">
    <source>
        <dbReference type="Proteomes" id="UP000053097"/>
    </source>
</evidence>
<protein>
    <submittedName>
        <fullName evidence="2">THAP domain-containing protein</fullName>
    </submittedName>
</protein>
<dbReference type="PANTHER" id="PTHR47577:SF2">
    <property type="entry name" value="THAP DOMAIN CONTAINING 9"/>
    <property type="match status" value="1"/>
</dbReference>
<evidence type="ECO:0000259" key="1">
    <source>
        <dbReference type="Pfam" id="PF21789"/>
    </source>
</evidence>
<evidence type="ECO:0000313" key="2">
    <source>
        <dbReference type="EMBL" id="EZA48031.1"/>
    </source>
</evidence>
<keyword evidence="3" id="KW-1185">Reference proteome</keyword>
<dbReference type="STRING" id="2015173.A0A026VWZ1"/>
<dbReference type="Pfam" id="PF21789">
    <property type="entry name" value="TNP-like_RNaseH_C"/>
    <property type="match status" value="1"/>
</dbReference>
<dbReference type="EMBL" id="KK107707">
    <property type="protein sequence ID" value="EZA48031.1"/>
    <property type="molecule type" value="Genomic_DNA"/>
</dbReference>
<proteinExistence type="predicted"/>
<dbReference type="AlphaFoldDB" id="A0A026VWZ1"/>